<dbReference type="InterPro" id="IPR018060">
    <property type="entry name" value="HTH_AraC"/>
</dbReference>
<evidence type="ECO:0000256" key="2">
    <source>
        <dbReference type="ARBA" id="ARBA00023125"/>
    </source>
</evidence>
<name>A0A840J6V3_9PSEU</name>
<gene>
    <name evidence="5" type="ORF">BJY18_006619</name>
</gene>
<dbReference type="InterPro" id="IPR050204">
    <property type="entry name" value="AraC_XylS_family_regulators"/>
</dbReference>
<comment type="caution">
    <text evidence="5">The sequence shown here is derived from an EMBL/GenBank/DDBJ whole genome shotgun (WGS) entry which is preliminary data.</text>
</comment>
<keyword evidence="2 5" id="KW-0238">DNA-binding</keyword>
<organism evidence="5 6">
    <name type="scientific">Amycolatopsis jiangsuensis</name>
    <dbReference type="NCBI Taxonomy" id="1181879"/>
    <lineage>
        <taxon>Bacteria</taxon>
        <taxon>Bacillati</taxon>
        <taxon>Actinomycetota</taxon>
        <taxon>Actinomycetes</taxon>
        <taxon>Pseudonocardiales</taxon>
        <taxon>Pseudonocardiaceae</taxon>
        <taxon>Amycolatopsis</taxon>
    </lineage>
</organism>
<keyword evidence="3" id="KW-0804">Transcription</keyword>
<dbReference type="Gene3D" id="1.10.10.60">
    <property type="entry name" value="Homeodomain-like"/>
    <property type="match status" value="1"/>
</dbReference>
<accession>A0A840J6V3</accession>
<feature type="domain" description="HTH araC/xylS-type" evidence="4">
    <location>
        <begin position="219"/>
        <end position="321"/>
    </location>
</feature>
<keyword evidence="1" id="KW-0805">Transcription regulation</keyword>
<dbReference type="AlphaFoldDB" id="A0A840J6V3"/>
<keyword evidence="6" id="KW-1185">Reference proteome</keyword>
<evidence type="ECO:0000313" key="5">
    <source>
        <dbReference type="EMBL" id="MBB4689134.1"/>
    </source>
</evidence>
<dbReference type="PANTHER" id="PTHR46796:SF12">
    <property type="entry name" value="HTH-TYPE DNA-BINDING TRANSCRIPTIONAL ACTIVATOR EUTR"/>
    <property type="match status" value="1"/>
</dbReference>
<sequence length="321" mass="35521">MAHQAGDLVTRSSFQTEDPQLAGQFLAEAYADNAMRVRGVPQRFRLRQVRYSAGTVWLDDYRNTMDVAYRTEPLGHLLVAQVSAGRFERSTEGVTEQYGPGDVFLLAEPDLPHSCRSEDAQVKLVGLAPSTAELARPDGVPRPRLTGMQPRTAADRRSWRRGVQYLQAVLADENATASPLVVGNATRFVTELFLATFPHTAVEEPSVTERHDVNPVTVRRAMAYLEEHAHEPVSLTELAFAVGMTPRGLQHAFRRHLGTTPMACLKRIRLAAAHRDLVNADPDRGDTVTRIASGWGFAHLSRFAADYRTAYGRHPGRTLAS</sequence>
<dbReference type="GO" id="GO:0003700">
    <property type="term" value="F:DNA-binding transcription factor activity"/>
    <property type="evidence" value="ECO:0007669"/>
    <property type="project" value="InterPro"/>
</dbReference>
<dbReference type="RefSeq" id="WP_184783716.1">
    <property type="nucleotide sequence ID" value="NZ_JACHMG010000001.1"/>
</dbReference>
<evidence type="ECO:0000256" key="1">
    <source>
        <dbReference type="ARBA" id="ARBA00023015"/>
    </source>
</evidence>
<dbReference type="EMBL" id="JACHMG010000001">
    <property type="protein sequence ID" value="MBB4689134.1"/>
    <property type="molecule type" value="Genomic_DNA"/>
</dbReference>
<reference evidence="5 6" key="1">
    <citation type="submission" date="2020-08" db="EMBL/GenBank/DDBJ databases">
        <title>Sequencing the genomes of 1000 actinobacteria strains.</title>
        <authorList>
            <person name="Klenk H.-P."/>
        </authorList>
    </citation>
    <scope>NUCLEOTIDE SEQUENCE [LARGE SCALE GENOMIC DNA]</scope>
    <source>
        <strain evidence="5 6">DSM 45859</strain>
    </source>
</reference>
<protein>
    <submittedName>
        <fullName evidence="5">AraC-like DNA-binding protein</fullName>
    </submittedName>
</protein>
<dbReference type="PROSITE" id="PS01124">
    <property type="entry name" value="HTH_ARAC_FAMILY_2"/>
    <property type="match status" value="1"/>
</dbReference>
<dbReference type="PANTHER" id="PTHR46796">
    <property type="entry name" value="HTH-TYPE TRANSCRIPTIONAL ACTIVATOR RHAS-RELATED"/>
    <property type="match status" value="1"/>
</dbReference>
<dbReference type="Proteomes" id="UP000581769">
    <property type="component" value="Unassembled WGS sequence"/>
</dbReference>
<dbReference type="Pfam" id="PF12833">
    <property type="entry name" value="HTH_18"/>
    <property type="match status" value="1"/>
</dbReference>
<dbReference type="SMART" id="SM00342">
    <property type="entry name" value="HTH_ARAC"/>
    <property type="match status" value="1"/>
</dbReference>
<dbReference type="InterPro" id="IPR009057">
    <property type="entry name" value="Homeodomain-like_sf"/>
</dbReference>
<evidence type="ECO:0000259" key="4">
    <source>
        <dbReference type="PROSITE" id="PS01124"/>
    </source>
</evidence>
<proteinExistence type="predicted"/>
<evidence type="ECO:0000313" key="6">
    <source>
        <dbReference type="Proteomes" id="UP000581769"/>
    </source>
</evidence>
<dbReference type="GO" id="GO:0043565">
    <property type="term" value="F:sequence-specific DNA binding"/>
    <property type="evidence" value="ECO:0007669"/>
    <property type="project" value="InterPro"/>
</dbReference>
<evidence type="ECO:0000256" key="3">
    <source>
        <dbReference type="ARBA" id="ARBA00023163"/>
    </source>
</evidence>
<dbReference type="SUPFAM" id="SSF46689">
    <property type="entry name" value="Homeodomain-like"/>
    <property type="match status" value="1"/>
</dbReference>